<keyword evidence="2" id="KW-0238">DNA-binding</keyword>
<evidence type="ECO:0000259" key="1">
    <source>
        <dbReference type="Pfam" id="PF10543"/>
    </source>
</evidence>
<reference evidence="2" key="1">
    <citation type="submission" date="2020-01" db="EMBL/GenBank/DDBJ databases">
        <authorList>
            <person name="Meier V. D."/>
            <person name="Meier V D."/>
        </authorList>
    </citation>
    <scope>NUCLEOTIDE SEQUENCE</scope>
    <source>
        <strain evidence="2">HLG_WM_MAG_06</strain>
    </source>
</reference>
<organism evidence="2">
    <name type="scientific">uncultured Sulfurovum sp</name>
    <dbReference type="NCBI Taxonomy" id="269237"/>
    <lineage>
        <taxon>Bacteria</taxon>
        <taxon>Pseudomonadati</taxon>
        <taxon>Campylobacterota</taxon>
        <taxon>Epsilonproteobacteria</taxon>
        <taxon>Campylobacterales</taxon>
        <taxon>Sulfurovaceae</taxon>
        <taxon>Sulfurovum</taxon>
        <taxon>environmental samples</taxon>
    </lineage>
</organism>
<dbReference type="AlphaFoldDB" id="A0A6S6SA88"/>
<dbReference type="EMBL" id="CACVAP010000045">
    <property type="protein sequence ID" value="CAA6804705.1"/>
    <property type="molecule type" value="Genomic_DNA"/>
</dbReference>
<name>A0A6S6SA88_9BACT</name>
<dbReference type="Pfam" id="PF10543">
    <property type="entry name" value="ORF6N"/>
    <property type="match status" value="1"/>
</dbReference>
<sequence length="170" mass="20126">MRDVLLQEEINSKIHLIRNQKVLLAHDLADFYEVTTSYLNRQVKRNIERFNEEDFMFQLSETEFENLRSQNGTAKLAKTRTLPFVFTEQGTYMLATVIRSEVAVDVSKSIMRIFTKLREFSLHYNQVSKQVMELERKNSKEFKKIYKILDALVTDTKETDQKVMGFIKDE</sequence>
<accession>A0A6S6SA88</accession>
<dbReference type="GO" id="GO:0003677">
    <property type="term" value="F:DNA binding"/>
    <property type="evidence" value="ECO:0007669"/>
    <property type="project" value="UniProtKB-KW"/>
</dbReference>
<feature type="domain" description="KilA-N DNA-binding" evidence="1">
    <location>
        <begin position="13"/>
        <end position="97"/>
    </location>
</feature>
<proteinExistence type="predicted"/>
<protein>
    <submittedName>
        <fullName evidence="2">DNA-binding protein</fullName>
    </submittedName>
</protein>
<dbReference type="InterPro" id="IPR018873">
    <property type="entry name" value="KilA-N_DNA-bd_domain"/>
</dbReference>
<evidence type="ECO:0000313" key="2">
    <source>
        <dbReference type="EMBL" id="CAA6804705.1"/>
    </source>
</evidence>
<gene>
    <name evidence="2" type="ORF">HELGO_WM14672</name>
</gene>